<organism evidence="6 7">
    <name type="scientific">Caldalkalibacillus uzonensis</name>
    <dbReference type="NCBI Taxonomy" id="353224"/>
    <lineage>
        <taxon>Bacteria</taxon>
        <taxon>Bacillati</taxon>
        <taxon>Bacillota</taxon>
        <taxon>Bacilli</taxon>
        <taxon>Bacillales</taxon>
        <taxon>Bacillaceae</taxon>
        <taxon>Caldalkalibacillus</taxon>
    </lineage>
</organism>
<dbReference type="PROSITE" id="PS51077">
    <property type="entry name" value="HTH_ICLR"/>
    <property type="match status" value="1"/>
</dbReference>
<evidence type="ECO:0000313" key="6">
    <source>
        <dbReference type="EMBL" id="MDQ0337853.1"/>
    </source>
</evidence>
<accession>A0ABU0CN61</accession>
<dbReference type="InterPro" id="IPR036390">
    <property type="entry name" value="WH_DNA-bd_sf"/>
</dbReference>
<gene>
    <name evidence="6" type="ORF">J2S00_000636</name>
</gene>
<dbReference type="PROSITE" id="PS51078">
    <property type="entry name" value="ICLR_ED"/>
    <property type="match status" value="1"/>
</dbReference>
<evidence type="ECO:0000259" key="4">
    <source>
        <dbReference type="PROSITE" id="PS51077"/>
    </source>
</evidence>
<dbReference type="EMBL" id="JAUSUQ010000002">
    <property type="protein sequence ID" value="MDQ0337853.1"/>
    <property type="molecule type" value="Genomic_DNA"/>
</dbReference>
<dbReference type="CDD" id="cd00090">
    <property type="entry name" value="HTH_ARSR"/>
    <property type="match status" value="1"/>
</dbReference>
<evidence type="ECO:0000256" key="2">
    <source>
        <dbReference type="ARBA" id="ARBA00023125"/>
    </source>
</evidence>
<dbReference type="Pfam" id="PF01614">
    <property type="entry name" value="IclR_C"/>
    <property type="match status" value="1"/>
</dbReference>
<keyword evidence="1" id="KW-0805">Transcription regulation</keyword>
<evidence type="ECO:0000256" key="3">
    <source>
        <dbReference type="ARBA" id="ARBA00023163"/>
    </source>
</evidence>
<dbReference type="PANTHER" id="PTHR30136:SF24">
    <property type="entry name" value="HTH-TYPE TRANSCRIPTIONAL REPRESSOR ALLR"/>
    <property type="match status" value="1"/>
</dbReference>
<name>A0ABU0CN61_9BACI</name>
<comment type="caution">
    <text evidence="6">The sequence shown here is derived from an EMBL/GenBank/DDBJ whole genome shotgun (WGS) entry which is preliminary data.</text>
</comment>
<dbReference type="InterPro" id="IPR011991">
    <property type="entry name" value="ArsR-like_HTH"/>
</dbReference>
<dbReference type="SUPFAM" id="SSF46785">
    <property type="entry name" value="Winged helix' DNA-binding domain"/>
    <property type="match status" value="1"/>
</dbReference>
<keyword evidence="2 6" id="KW-0238">DNA-binding</keyword>
<dbReference type="PANTHER" id="PTHR30136">
    <property type="entry name" value="HELIX-TURN-HELIX TRANSCRIPTIONAL REGULATOR, ICLR FAMILY"/>
    <property type="match status" value="1"/>
</dbReference>
<dbReference type="Pfam" id="PF09339">
    <property type="entry name" value="HTH_IclR"/>
    <property type="match status" value="1"/>
</dbReference>
<dbReference type="InterPro" id="IPR029016">
    <property type="entry name" value="GAF-like_dom_sf"/>
</dbReference>
<dbReference type="Gene3D" id="3.30.450.40">
    <property type="match status" value="1"/>
</dbReference>
<dbReference type="Proteomes" id="UP001232445">
    <property type="component" value="Unassembled WGS sequence"/>
</dbReference>
<evidence type="ECO:0000256" key="1">
    <source>
        <dbReference type="ARBA" id="ARBA00023015"/>
    </source>
</evidence>
<feature type="domain" description="HTH iclR-type" evidence="4">
    <location>
        <begin position="4"/>
        <end position="65"/>
    </location>
</feature>
<dbReference type="InterPro" id="IPR050707">
    <property type="entry name" value="HTH_MetabolicPath_Reg"/>
</dbReference>
<dbReference type="GO" id="GO:0003677">
    <property type="term" value="F:DNA binding"/>
    <property type="evidence" value="ECO:0007669"/>
    <property type="project" value="UniProtKB-KW"/>
</dbReference>
<reference evidence="6 7" key="1">
    <citation type="submission" date="2023-07" db="EMBL/GenBank/DDBJ databases">
        <title>Genomic Encyclopedia of Type Strains, Phase IV (KMG-IV): sequencing the most valuable type-strain genomes for metagenomic binning, comparative biology and taxonomic classification.</title>
        <authorList>
            <person name="Goeker M."/>
        </authorList>
    </citation>
    <scope>NUCLEOTIDE SEQUENCE [LARGE SCALE GENOMIC DNA]</scope>
    <source>
        <strain evidence="6 7">DSM 17740</strain>
    </source>
</reference>
<dbReference type="SMART" id="SM00346">
    <property type="entry name" value="HTH_ICLR"/>
    <property type="match status" value="1"/>
</dbReference>
<dbReference type="Gene3D" id="1.10.10.10">
    <property type="entry name" value="Winged helix-like DNA-binding domain superfamily/Winged helix DNA-binding domain"/>
    <property type="match status" value="1"/>
</dbReference>
<protein>
    <submittedName>
        <fullName evidence="6">DNA-binding IclR family transcriptional regulator</fullName>
    </submittedName>
</protein>
<dbReference type="InterPro" id="IPR014757">
    <property type="entry name" value="Tscrpt_reg_IclR_C"/>
</dbReference>
<feature type="domain" description="IclR-ED" evidence="5">
    <location>
        <begin position="66"/>
        <end position="244"/>
    </location>
</feature>
<evidence type="ECO:0000313" key="7">
    <source>
        <dbReference type="Proteomes" id="UP001232445"/>
    </source>
</evidence>
<evidence type="ECO:0000259" key="5">
    <source>
        <dbReference type="PROSITE" id="PS51078"/>
    </source>
</evidence>
<proteinExistence type="predicted"/>
<dbReference type="RefSeq" id="WP_307335303.1">
    <property type="nucleotide sequence ID" value="NZ_JAUSUQ010000002.1"/>
</dbReference>
<dbReference type="SUPFAM" id="SSF55781">
    <property type="entry name" value="GAF domain-like"/>
    <property type="match status" value="1"/>
</dbReference>
<dbReference type="InterPro" id="IPR036388">
    <property type="entry name" value="WH-like_DNA-bd_sf"/>
</dbReference>
<dbReference type="InterPro" id="IPR005471">
    <property type="entry name" value="Tscrpt_reg_IclR_N"/>
</dbReference>
<sequence length="249" mass="27646">MNGSQTLIRALDILFVLAEADSTLSVSEIAEKVSIPESTAYRLLHTLEQNGIVERKGKGKIGLGLRILDLARGLQQQIDRELYVIARPFMEQLTKVINETSILAVRTGFRAICIQNVESQRLIRLAIENGRTLPLHQGASGKAILAFESKKVLHNVLSMLPTNQEQEKLLKDLDDIRAKGYCITLGEVDKDVFGIAAPIFDYYKRVIASLTIAGPANRLAKEEMGTLINQVTTTAQQISEKISRLHLEQ</sequence>
<keyword evidence="3" id="KW-0804">Transcription</keyword>
<keyword evidence="7" id="KW-1185">Reference proteome</keyword>